<accession>A0ABN3WBI3</accession>
<name>A0ABN3WBI3_9ACTN</name>
<evidence type="ECO:0000256" key="1">
    <source>
        <dbReference type="ARBA" id="ARBA00006484"/>
    </source>
</evidence>
<feature type="region of interest" description="Disordered" evidence="3">
    <location>
        <begin position="85"/>
        <end position="106"/>
    </location>
</feature>
<keyword evidence="2" id="KW-0560">Oxidoreductase</keyword>
<evidence type="ECO:0000256" key="2">
    <source>
        <dbReference type="ARBA" id="ARBA00023002"/>
    </source>
</evidence>
<proteinExistence type="inferred from homology"/>
<dbReference type="InterPro" id="IPR051911">
    <property type="entry name" value="SDR_oxidoreductase"/>
</dbReference>
<comment type="caution">
    <text evidence="4">The sequence shown here is derived from an EMBL/GenBank/DDBJ whole genome shotgun (WGS) entry which is preliminary data.</text>
</comment>
<dbReference type="InterPro" id="IPR036291">
    <property type="entry name" value="NAD(P)-bd_dom_sf"/>
</dbReference>
<comment type="similarity">
    <text evidence="1">Belongs to the short-chain dehydrogenases/reductases (SDR) family.</text>
</comment>
<dbReference type="Proteomes" id="UP001501423">
    <property type="component" value="Unassembled WGS sequence"/>
</dbReference>
<dbReference type="EMBL" id="BAAAVA010000001">
    <property type="protein sequence ID" value="GAA2907094.1"/>
    <property type="molecule type" value="Genomic_DNA"/>
</dbReference>
<reference evidence="4 5" key="1">
    <citation type="journal article" date="2019" name="Int. J. Syst. Evol. Microbiol.">
        <title>The Global Catalogue of Microorganisms (GCM) 10K type strain sequencing project: providing services to taxonomists for standard genome sequencing and annotation.</title>
        <authorList>
            <consortium name="The Broad Institute Genomics Platform"/>
            <consortium name="The Broad Institute Genome Sequencing Center for Infectious Disease"/>
            <person name="Wu L."/>
            <person name="Ma J."/>
        </authorList>
    </citation>
    <scope>NUCLEOTIDE SEQUENCE [LARGE SCALE GENOMIC DNA]</scope>
    <source>
        <strain evidence="4 5">JCM 9650</strain>
    </source>
</reference>
<dbReference type="PANTHER" id="PTHR43976">
    <property type="entry name" value="SHORT CHAIN DEHYDROGENASE"/>
    <property type="match status" value="1"/>
</dbReference>
<keyword evidence="5" id="KW-1185">Reference proteome</keyword>
<dbReference type="RefSeq" id="WP_346087187.1">
    <property type="nucleotide sequence ID" value="NZ_BAAAVA010000001.1"/>
</dbReference>
<evidence type="ECO:0000256" key="3">
    <source>
        <dbReference type="SAM" id="MobiDB-lite"/>
    </source>
</evidence>
<evidence type="ECO:0000313" key="4">
    <source>
        <dbReference type="EMBL" id="GAA2907094.1"/>
    </source>
</evidence>
<dbReference type="Pfam" id="PF00106">
    <property type="entry name" value="adh_short"/>
    <property type="match status" value="1"/>
</dbReference>
<dbReference type="SUPFAM" id="SSF51735">
    <property type="entry name" value="NAD(P)-binding Rossmann-fold domains"/>
    <property type="match status" value="1"/>
</dbReference>
<gene>
    <name evidence="4" type="ORF">GCM10010478_01990</name>
</gene>
<dbReference type="Gene3D" id="3.40.50.720">
    <property type="entry name" value="NAD(P)-binding Rossmann-like Domain"/>
    <property type="match status" value="1"/>
</dbReference>
<protein>
    <submittedName>
        <fullName evidence="4">Uncharacterized protein</fullName>
    </submittedName>
</protein>
<dbReference type="InterPro" id="IPR002347">
    <property type="entry name" value="SDR_fam"/>
</dbReference>
<dbReference type="PANTHER" id="PTHR43976:SF16">
    <property type="entry name" value="SHORT-CHAIN DEHYDROGENASE_REDUCTASE FAMILY PROTEIN"/>
    <property type="match status" value="1"/>
</dbReference>
<sequence>MTTWLITGVSSGFGRRMTEQPPAAGDRVVGTVRAPDAVTELKAAYGEQFCPARLDVTGFASVHQIVNRAFDALTAYDGTSAATVRGIKDAPPSPGDPAKMGAAIIA</sequence>
<organism evidence="4 5">
    <name type="scientific">Streptomyces erythrogriseus</name>
    <dbReference type="NCBI Taxonomy" id="284027"/>
    <lineage>
        <taxon>Bacteria</taxon>
        <taxon>Bacillati</taxon>
        <taxon>Actinomycetota</taxon>
        <taxon>Actinomycetes</taxon>
        <taxon>Kitasatosporales</taxon>
        <taxon>Streptomycetaceae</taxon>
        <taxon>Streptomyces</taxon>
        <taxon>Streptomyces griseoincarnatus group</taxon>
    </lineage>
</organism>
<evidence type="ECO:0000313" key="5">
    <source>
        <dbReference type="Proteomes" id="UP001501423"/>
    </source>
</evidence>